<organism evidence="21 22">
    <name type="scientific">Sphingomonas panacisoli</name>
    <dbReference type="NCBI Taxonomy" id="1813879"/>
    <lineage>
        <taxon>Bacteria</taxon>
        <taxon>Pseudomonadati</taxon>
        <taxon>Pseudomonadota</taxon>
        <taxon>Alphaproteobacteria</taxon>
        <taxon>Sphingomonadales</taxon>
        <taxon>Sphingomonadaceae</taxon>
        <taxon>Sphingomonas</taxon>
    </lineage>
</organism>
<feature type="compositionally biased region" description="Polar residues" evidence="18">
    <location>
        <begin position="489"/>
        <end position="498"/>
    </location>
</feature>
<evidence type="ECO:0000256" key="7">
    <source>
        <dbReference type="ARBA" id="ARBA00022679"/>
    </source>
</evidence>
<feature type="transmembrane region" description="Helical" evidence="19">
    <location>
        <begin position="293"/>
        <end position="312"/>
    </location>
</feature>
<evidence type="ECO:0000313" key="22">
    <source>
        <dbReference type="Proteomes" id="UP000315673"/>
    </source>
</evidence>
<dbReference type="Pfam" id="PF02743">
    <property type="entry name" value="dCache_1"/>
    <property type="match status" value="1"/>
</dbReference>
<dbReference type="EMBL" id="CP042306">
    <property type="protein sequence ID" value="QDZ08257.1"/>
    <property type="molecule type" value="Genomic_DNA"/>
</dbReference>
<evidence type="ECO:0000259" key="20">
    <source>
        <dbReference type="SMART" id="SM00388"/>
    </source>
</evidence>
<gene>
    <name evidence="21" type="ORF">FPZ24_12875</name>
</gene>
<reference evidence="21 22" key="1">
    <citation type="submission" date="2019-07" db="EMBL/GenBank/DDBJ databases">
        <title>Full genome sequence of Sphingomonas sp. 4R-6-7(HKS19).</title>
        <authorList>
            <person name="Im W.-T."/>
        </authorList>
    </citation>
    <scope>NUCLEOTIDE SEQUENCE [LARGE SCALE GENOMIC DNA]</scope>
    <source>
        <strain evidence="21 22">HKS19</strain>
    </source>
</reference>
<dbReference type="PANTHER" id="PTHR43065:SF46">
    <property type="entry name" value="C4-DICARBOXYLATE TRANSPORT SENSOR PROTEIN DCTB"/>
    <property type="match status" value="1"/>
</dbReference>
<keyword evidence="10 21" id="KW-0418">Kinase</keyword>
<dbReference type="InterPro" id="IPR003661">
    <property type="entry name" value="HisK_dim/P_dom"/>
</dbReference>
<dbReference type="CDD" id="cd12914">
    <property type="entry name" value="PDC1_DGC_like"/>
    <property type="match status" value="1"/>
</dbReference>
<dbReference type="InterPro" id="IPR033479">
    <property type="entry name" value="dCache_1"/>
</dbReference>
<feature type="region of interest" description="Disordered" evidence="18">
    <location>
        <begin position="488"/>
        <end position="586"/>
    </location>
</feature>
<evidence type="ECO:0000256" key="17">
    <source>
        <dbReference type="SAM" id="Coils"/>
    </source>
</evidence>
<keyword evidence="6" id="KW-0597">Phosphoprotein</keyword>
<evidence type="ECO:0000256" key="19">
    <source>
        <dbReference type="SAM" id="Phobius"/>
    </source>
</evidence>
<protein>
    <recommendedName>
        <fullName evidence="16">C4-dicarboxylate transport sensor protein DctB</fullName>
        <ecNumber evidence="3">2.7.13.3</ecNumber>
    </recommendedName>
</protein>
<evidence type="ECO:0000256" key="2">
    <source>
        <dbReference type="ARBA" id="ARBA00004429"/>
    </source>
</evidence>
<dbReference type="Proteomes" id="UP000315673">
    <property type="component" value="Chromosome"/>
</dbReference>
<evidence type="ECO:0000256" key="14">
    <source>
        <dbReference type="ARBA" id="ARBA00023136"/>
    </source>
</evidence>
<dbReference type="GO" id="GO:0005524">
    <property type="term" value="F:ATP binding"/>
    <property type="evidence" value="ECO:0007669"/>
    <property type="project" value="UniProtKB-KW"/>
</dbReference>
<evidence type="ECO:0000256" key="13">
    <source>
        <dbReference type="ARBA" id="ARBA00023012"/>
    </source>
</evidence>
<evidence type="ECO:0000256" key="15">
    <source>
        <dbReference type="ARBA" id="ARBA00059004"/>
    </source>
</evidence>
<dbReference type="Gene3D" id="3.30.450.20">
    <property type="entry name" value="PAS domain"/>
    <property type="match status" value="2"/>
</dbReference>
<proteinExistence type="predicted"/>
<dbReference type="OrthoDB" id="7568856at2"/>
<dbReference type="CDD" id="cd00082">
    <property type="entry name" value="HisKA"/>
    <property type="match status" value="1"/>
</dbReference>
<keyword evidence="14 19" id="KW-0472">Membrane</keyword>
<dbReference type="Pfam" id="PF00512">
    <property type="entry name" value="HisKA"/>
    <property type="match status" value="1"/>
</dbReference>
<accession>A0A5B8LJ05</accession>
<dbReference type="SUPFAM" id="SSF47384">
    <property type="entry name" value="Homodimeric domain of signal transducing histidine kinase"/>
    <property type="match status" value="1"/>
</dbReference>
<evidence type="ECO:0000256" key="11">
    <source>
        <dbReference type="ARBA" id="ARBA00022840"/>
    </source>
</evidence>
<evidence type="ECO:0000256" key="4">
    <source>
        <dbReference type="ARBA" id="ARBA00022475"/>
    </source>
</evidence>
<comment type="catalytic activity">
    <reaction evidence="1">
        <text>ATP + protein L-histidine = ADP + protein N-phospho-L-histidine.</text>
        <dbReference type="EC" id="2.7.13.3"/>
    </reaction>
</comment>
<comment type="function">
    <text evidence="15">Member of the two-component regulatory system DctB/DctD involved in the transport of C4-dicarboxylates. DctB functions as a membrane-associated protein kinase that phosphorylates DctD in response to environmental signals.</text>
</comment>
<evidence type="ECO:0000256" key="10">
    <source>
        <dbReference type="ARBA" id="ARBA00022777"/>
    </source>
</evidence>
<evidence type="ECO:0000256" key="16">
    <source>
        <dbReference type="ARBA" id="ARBA00073143"/>
    </source>
</evidence>
<feature type="compositionally biased region" description="Basic residues" evidence="18">
    <location>
        <begin position="542"/>
        <end position="551"/>
    </location>
</feature>
<keyword evidence="11" id="KW-0067">ATP-binding</keyword>
<dbReference type="Gene3D" id="6.10.250.3020">
    <property type="match status" value="1"/>
</dbReference>
<dbReference type="InterPro" id="IPR029151">
    <property type="entry name" value="Sensor-like_sf"/>
</dbReference>
<dbReference type="GO" id="GO:0005886">
    <property type="term" value="C:plasma membrane"/>
    <property type="evidence" value="ECO:0007669"/>
    <property type="project" value="UniProtKB-SubCell"/>
</dbReference>
<sequence>MRFSAIIGRRALAMAFVAIVLIAALGWAGLRWSLGQANAAADTAARQAARTHVALLSSELQKFRLLPVVLAEYPDAAATLGDGSAAARDRLDRTLEQLAQRTDAAAIYVVDATGTTQAASNWNSPASFVGKNYGFRPYFRDAMAKGTSEFFALGTVSGRPGLYLARRIDRAGRALGVVVVKVEFDGVEAAWARTPGMSFVVDAHGVVLVTSVPPWRFRAIEPIDAATLAALRQTLQFGSNPPAPAPLSFDGARAVVGDKTQYRVAVEPAALAGGRLFHLSPLDPPLAAARSQALIVGLGLLLIAAVAAGLMIRSAETRRLQAEARAALEEEVKRRTAELSDANARLVVESDERAEADRRYREAREELAQANRLASIGQITAGVAHEINQPVAAIRTFAENGATLIDRAAPEKARENLARIVDLTARIGTITAELRAFARRRATVGGKATLGSVLDGVLLLLGERARAWCGSILRASCSRRRWRAIAPGSNRSSSTWFRTRSKRSRGAGMRALPSPPRRSGKRSRCRSPITVPAWTPRSPARCSRRSRRASRRGWGSASPSRGTSRVSSVATSHMSRAARARPSSRR</sequence>
<keyword evidence="8 19" id="KW-0812">Transmembrane</keyword>
<evidence type="ECO:0000256" key="3">
    <source>
        <dbReference type="ARBA" id="ARBA00012438"/>
    </source>
</evidence>
<keyword evidence="4" id="KW-1003">Cell membrane</keyword>
<feature type="compositionally biased region" description="Low complexity" evidence="18">
    <location>
        <begin position="552"/>
        <end position="562"/>
    </location>
</feature>
<feature type="compositionally biased region" description="Polar residues" evidence="18">
    <location>
        <begin position="563"/>
        <end position="574"/>
    </location>
</feature>
<evidence type="ECO:0000256" key="1">
    <source>
        <dbReference type="ARBA" id="ARBA00000085"/>
    </source>
</evidence>
<dbReference type="AlphaFoldDB" id="A0A5B8LJ05"/>
<evidence type="ECO:0000256" key="18">
    <source>
        <dbReference type="SAM" id="MobiDB-lite"/>
    </source>
</evidence>
<dbReference type="Gene3D" id="1.10.287.130">
    <property type="match status" value="1"/>
</dbReference>
<dbReference type="PANTHER" id="PTHR43065">
    <property type="entry name" value="SENSOR HISTIDINE KINASE"/>
    <property type="match status" value="1"/>
</dbReference>
<dbReference type="GO" id="GO:0000155">
    <property type="term" value="F:phosphorelay sensor kinase activity"/>
    <property type="evidence" value="ECO:0007669"/>
    <property type="project" value="InterPro"/>
</dbReference>
<dbReference type="EC" id="2.7.13.3" evidence="3"/>
<dbReference type="SUPFAM" id="SSF103190">
    <property type="entry name" value="Sensory domain-like"/>
    <property type="match status" value="1"/>
</dbReference>
<dbReference type="KEGG" id="spai:FPZ24_12875"/>
<keyword evidence="22" id="KW-1185">Reference proteome</keyword>
<dbReference type="SMART" id="SM00388">
    <property type="entry name" value="HisKA"/>
    <property type="match status" value="1"/>
</dbReference>
<evidence type="ECO:0000256" key="5">
    <source>
        <dbReference type="ARBA" id="ARBA00022519"/>
    </source>
</evidence>
<evidence type="ECO:0000256" key="6">
    <source>
        <dbReference type="ARBA" id="ARBA00022553"/>
    </source>
</evidence>
<feature type="compositionally biased region" description="Basic residues" evidence="18">
    <location>
        <begin position="576"/>
        <end position="586"/>
    </location>
</feature>
<keyword evidence="7" id="KW-0808">Transferase</keyword>
<feature type="domain" description="Signal transduction histidine kinase dimerisation/phosphoacceptor" evidence="20">
    <location>
        <begin position="375"/>
        <end position="443"/>
    </location>
</feature>
<feature type="coiled-coil region" evidence="17">
    <location>
        <begin position="325"/>
        <end position="373"/>
    </location>
</feature>
<keyword evidence="13" id="KW-0902">Two-component regulatory system</keyword>
<evidence type="ECO:0000256" key="8">
    <source>
        <dbReference type="ARBA" id="ARBA00022692"/>
    </source>
</evidence>
<evidence type="ECO:0000256" key="12">
    <source>
        <dbReference type="ARBA" id="ARBA00022989"/>
    </source>
</evidence>
<name>A0A5B8LJ05_9SPHN</name>
<dbReference type="InterPro" id="IPR036097">
    <property type="entry name" value="HisK_dim/P_sf"/>
</dbReference>
<keyword evidence="5" id="KW-0997">Cell inner membrane</keyword>
<dbReference type="FunFam" id="1.10.287.130:FF:000049">
    <property type="entry name" value="C4-dicarboxylate transport sensor protein DctB"/>
    <property type="match status" value="1"/>
</dbReference>
<comment type="subcellular location">
    <subcellularLocation>
        <location evidence="2">Cell inner membrane</location>
        <topology evidence="2">Multi-pass membrane protein</topology>
    </subcellularLocation>
</comment>
<evidence type="ECO:0000313" key="21">
    <source>
        <dbReference type="EMBL" id="QDZ08257.1"/>
    </source>
</evidence>
<evidence type="ECO:0000256" key="9">
    <source>
        <dbReference type="ARBA" id="ARBA00022741"/>
    </source>
</evidence>
<keyword evidence="17" id="KW-0175">Coiled coil</keyword>
<keyword evidence="12 19" id="KW-1133">Transmembrane helix</keyword>
<feature type="transmembrane region" description="Helical" evidence="19">
    <location>
        <begin position="12"/>
        <end position="30"/>
    </location>
</feature>
<keyword evidence="9" id="KW-0547">Nucleotide-binding</keyword>